<dbReference type="EMBL" id="BMIN01000019">
    <property type="protein sequence ID" value="GGD23642.1"/>
    <property type="molecule type" value="Genomic_DNA"/>
</dbReference>
<keyword evidence="2" id="KW-1185">Reference proteome</keyword>
<reference evidence="2" key="1">
    <citation type="journal article" date="2019" name="Int. J. Syst. Evol. Microbiol.">
        <title>The Global Catalogue of Microorganisms (GCM) 10K type strain sequencing project: providing services to taxonomists for standard genome sequencing and annotation.</title>
        <authorList>
            <consortium name="The Broad Institute Genomics Platform"/>
            <consortium name="The Broad Institute Genome Sequencing Center for Infectious Disease"/>
            <person name="Wu L."/>
            <person name="Ma J."/>
        </authorList>
    </citation>
    <scope>NUCLEOTIDE SEQUENCE [LARGE SCALE GENOMIC DNA]</scope>
    <source>
        <strain evidence="2">CGMCC 1.15353</strain>
    </source>
</reference>
<accession>A0ABQ1QEG6</accession>
<gene>
    <name evidence="1" type="ORF">GCM10011389_34230</name>
</gene>
<name>A0ABQ1QEG6_9BACI</name>
<protein>
    <submittedName>
        <fullName evidence="1">Uncharacterized protein</fullName>
    </submittedName>
</protein>
<dbReference type="Proteomes" id="UP000642571">
    <property type="component" value="Unassembled WGS sequence"/>
</dbReference>
<organism evidence="1 2">
    <name type="scientific">Pontibacillus salipaludis</name>
    <dbReference type="NCBI Taxonomy" id="1697394"/>
    <lineage>
        <taxon>Bacteria</taxon>
        <taxon>Bacillati</taxon>
        <taxon>Bacillota</taxon>
        <taxon>Bacilli</taxon>
        <taxon>Bacillales</taxon>
        <taxon>Bacillaceae</taxon>
        <taxon>Pontibacillus</taxon>
    </lineage>
</organism>
<evidence type="ECO:0000313" key="1">
    <source>
        <dbReference type="EMBL" id="GGD23642.1"/>
    </source>
</evidence>
<comment type="caution">
    <text evidence="1">The sequence shown here is derived from an EMBL/GenBank/DDBJ whole genome shotgun (WGS) entry which is preliminary data.</text>
</comment>
<proteinExistence type="predicted"/>
<evidence type="ECO:0000313" key="2">
    <source>
        <dbReference type="Proteomes" id="UP000642571"/>
    </source>
</evidence>
<sequence>MKNNPSKHGANESETISKIKDGSYMVGSPKLFSTYEHQIVVFVFLLVHSEKSVLL</sequence>